<evidence type="ECO:0000256" key="10">
    <source>
        <dbReference type="HAMAP-Rule" id="MF_01031"/>
    </source>
</evidence>
<keyword evidence="9 10" id="KW-0100">Branched-chain amino acid biosynthesis</keyword>
<comment type="caution">
    <text evidence="12">The sequence shown here is derived from an EMBL/GenBank/DDBJ whole genome shotgun (WGS) entry which is preliminary data.</text>
</comment>
<dbReference type="Proteomes" id="UP000245754">
    <property type="component" value="Unassembled WGS sequence"/>
</dbReference>
<comment type="function">
    <text evidence="2 10">Catalyzes the isomerization between 2-isopropylmalate and 3-isopropylmalate, via the formation of 2-isopropylmaleate.</text>
</comment>
<evidence type="ECO:0000256" key="3">
    <source>
        <dbReference type="ARBA" id="ARBA00004729"/>
    </source>
</evidence>
<evidence type="ECO:0000256" key="7">
    <source>
        <dbReference type="ARBA" id="ARBA00022605"/>
    </source>
</evidence>
<dbReference type="AlphaFoldDB" id="A0A316F1D4"/>
<keyword evidence="8 10" id="KW-0456">Lyase</keyword>
<dbReference type="InterPro" id="IPR050075">
    <property type="entry name" value="LeuD"/>
</dbReference>
<dbReference type="InterPro" id="IPR015928">
    <property type="entry name" value="Aconitase/3IPM_dehydase_swvl"/>
</dbReference>
<keyword evidence="13" id="KW-1185">Reference proteome</keyword>
<comment type="catalytic activity">
    <reaction evidence="1 10">
        <text>(2R,3S)-3-isopropylmalate = (2S)-2-isopropylmalate</text>
        <dbReference type="Rhea" id="RHEA:32287"/>
        <dbReference type="ChEBI" id="CHEBI:1178"/>
        <dbReference type="ChEBI" id="CHEBI:35121"/>
        <dbReference type="EC" id="4.2.1.33"/>
    </reaction>
</comment>
<comment type="pathway">
    <text evidence="3 10">Amino-acid biosynthesis; L-leucine biosynthesis; L-leucine from 3-methyl-2-oxobutanoate: step 2/4.</text>
</comment>
<dbReference type="SUPFAM" id="SSF52016">
    <property type="entry name" value="LeuD/IlvD-like"/>
    <property type="match status" value="1"/>
</dbReference>
<proteinExistence type="inferred from homology"/>
<comment type="subunit">
    <text evidence="5 10">Heterodimer of LeuC and LeuD.</text>
</comment>
<evidence type="ECO:0000256" key="5">
    <source>
        <dbReference type="ARBA" id="ARBA00011271"/>
    </source>
</evidence>
<dbReference type="GO" id="GO:0003861">
    <property type="term" value="F:3-isopropylmalate dehydratase activity"/>
    <property type="evidence" value="ECO:0007669"/>
    <property type="project" value="UniProtKB-UniRule"/>
</dbReference>
<dbReference type="InterPro" id="IPR033940">
    <property type="entry name" value="IPMI_Swivel"/>
</dbReference>
<dbReference type="NCBIfam" id="TIGR00171">
    <property type="entry name" value="leuD"/>
    <property type="match status" value="1"/>
</dbReference>
<dbReference type="GO" id="GO:0009098">
    <property type="term" value="P:L-leucine biosynthetic process"/>
    <property type="evidence" value="ECO:0007669"/>
    <property type="project" value="UniProtKB-UniRule"/>
</dbReference>
<name>A0A316F1D4_9BURK</name>
<dbReference type="GO" id="GO:0009316">
    <property type="term" value="C:3-isopropylmalate dehydratase complex"/>
    <property type="evidence" value="ECO:0007669"/>
    <property type="project" value="InterPro"/>
</dbReference>
<dbReference type="Gene3D" id="3.20.19.10">
    <property type="entry name" value="Aconitase, domain 4"/>
    <property type="match status" value="1"/>
</dbReference>
<evidence type="ECO:0000256" key="6">
    <source>
        <dbReference type="ARBA" id="ARBA00022430"/>
    </source>
</evidence>
<dbReference type="PANTHER" id="PTHR43345">
    <property type="entry name" value="3-ISOPROPYLMALATE DEHYDRATASE SMALL SUBUNIT 2-RELATED-RELATED"/>
    <property type="match status" value="1"/>
</dbReference>
<feature type="domain" description="Aconitase A/isopropylmalate dehydratase small subunit swivel" evidence="11">
    <location>
        <begin position="20"/>
        <end position="136"/>
    </location>
</feature>
<comment type="similarity">
    <text evidence="4 10">Belongs to the LeuD family. LeuD type 1 subfamily.</text>
</comment>
<dbReference type="NCBIfam" id="NF002458">
    <property type="entry name" value="PRK01641.1"/>
    <property type="match status" value="1"/>
</dbReference>
<dbReference type="HAMAP" id="MF_01031">
    <property type="entry name" value="LeuD_type1"/>
    <property type="match status" value="1"/>
</dbReference>
<dbReference type="EMBL" id="QGGT01000001">
    <property type="protein sequence ID" value="PWK37389.1"/>
    <property type="molecule type" value="Genomic_DNA"/>
</dbReference>
<evidence type="ECO:0000256" key="8">
    <source>
        <dbReference type="ARBA" id="ARBA00023239"/>
    </source>
</evidence>
<dbReference type="InterPro" id="IPR000573">
    <property type="entry name" value="AconitaseA/IPMdHydase_ssu_swvl"/>
</dbReference>
<dbReference type="CDD" id="cd01577">
    <property type="entry name" value="IPMI_Swivel"/>
    <property type="match status" value="1"/>
</dbReference>
<evidence type="ECO:0000256" key="4">
    <source>
        <dbReference type="ARBA" id="ARBA00009845"/>
    </source>
</evidence>
<evidence type="ECO:0000313" key="12">
    <source>
        <dbReference type="EMBL" id="PWK37389.1"/>
    </source>
</evidence>
<evidence type="ECO:0000256" key="1">
    <source>
        <dbReference type="ARBA" id="ARBA00000491"/>
    </source>
</evidence>
<reference evidence="12 13" key="1">
    <citation type="submission" date="2018-05" db="EMBL/GenBank/DDBJ databases">
        <title>Genomic Encyclopedia of Type Strains, Phase IV (KMG-V): Genome sequencing to study the core and pangenomes of soil and plant-associated prokaryotes.</title>
        <authorList>
            <person name="Whitman W."/>
        </authorList>
    </citation>
    <scope>NUCLEOTIDE SEQUENCE [LARGE SCALE GENOMIC DNA]</scope>
    <source>
        <strain evidence="12 13">SLV-132</strain>
    </source>
</reference>
<accession>A0A316F1D4</accession>
<sequence length="227" mass="25459">MSDHVTQVVNAGNAANATHIAGKAAAIRFENLDTDQIIPKQFLRGIDKAGLDKGILYDHRFDADGNLRPDFVLNRPEYAGTRILVSGANFGCGSSREHAVWGLQQFGIRAVLAPSYGEIFYSNAMNNRLLLVMLPREVIESLMDAVDADSGNEISIDIDTMRVTTPVGEFGFQLSERHRQMFREGLDMIGLSLKHKSDIERFADRYWADFPWTRNIARRTRDRLGAT</sequence>
<evidence type="ECO:0000256" key="9">
    <source>
        <dbReference type="ARBA" id="ARBA00023304"/>
    </source>
</evidence>
<keyword evidence="6 10" id="KW-0432">Leucine biosynthesis</keyword>
<dbReference type="UniPathway" id="UPA00048">
    <property type="reaction ID" value="UER00071"/>
</dbReference>
<organism evidence="12 13">
    <name type="scientific">Cupriavidus plantarum</name>
    <dbReference type="NCBI Taxonomy" id="942865"/>
    <lineage>
        <taxon>Bacteria</taxon>
        <taxon>Pseudomonadati</taxon>
        <taxon>Pseudomonadota</taxon>
        <taxon>Betaproteobacteria</taxon>
        <taxon>Burkholderiales</taxon>
        <taxon>Burkholderiaceae</taxon>
        <taxon>Cupriavidus</taxon>
    </lineage>
</organism>
<evidence type="ECO:0000259" key="11">
    <source>
        <dbReference type="Pfam" id="PF00694"/>
    </source>
</evidence>
<dbReference type="Pfam" id="PF00694">
    <property type="entry name" value="Aconitase_C"/>
    <property type="match status" value="1"/>
</dbReference>
<keyword evidence="7 10" id="KW-0028">Amino-acid biosynthesis</keyword>
<protein>
    <recommendedName>
        <fullName evidence="10">3-isopropylmalate dehydratase small subunit</fullName>
        <ecNumber evidence="10">4.2.1.33</ecNumber>
    </recommendedName>
    <alternativeName>
        <fullName evidence="10">Alpha-IPM isomerase</fullName>
        <shortName evidence="10">IPMI</shortName>
    </alternativeName>
    <alternativeName>
        <fullName evidence="10">Isopropylmalate isomerase</fullName>
    </alternativeName>
</protein>
<evidence type="ECO:0000313" key="13">
    <source>
        <dbReference type="Proteomes" id="UP000245754"/>
    </source>
</evidence>
<dbReference type="InterPro" id="IPR004431">
    <property type="entry name" value="3-IsopropMal_deHydase_ssu"/>
</dbReference>
<dbReference type="RefSeq" id="WP_109581120.1">
    <property type="nucleotide sequence ID" value="NZ_QGGT01000001.1"/>
</dbReference>
<dbReference type="PANTHER" id="PTHR43345:SF5">
    <property type="entry name" value="3-ISOPROPYLMALATE DEHYDRATASE SMALL SUBUNIT"/>
    <property type="match status" value="1"/>
</dbReference>
<evidence type="ECO:0000256" key="2">
    <source>
        <dbReference type="ARBA" id="ARBA00002695"/>
    </source>
</evidence>
<dbReference type="EC" id="4.2.1.33" evidence="10"/>
<gene>
    <name evidence="10" type="primary">leuD</name>
    <name evidence="12" type="ORF">C7419_1011271</name>
</gene>